<evidence type="ECO:0000313" key="18">
    <source>
        <dbReference type="RefSeq" id="XP_006825661.1"/>
    </source>
</evidence>
<dbReference type="SUPFAM" id="SSF54928">
    <property type="entry name" value="RNA-binding domain, RBD"/>
    <property type="match status" value="1"/>
</dbReference>
<feature type="region of interest" description="Disordered" evidence="15">
    <location>
        <begin position="639"/>
        <end position="680"/>
    </location>
</feature>
<dbReference type="InterPro" id="IPR041252">
    <property type="entry name" value="RL"/>
</dbReference>
<keyword evidence="6" id="KW-0548">Nucleotidyltransferase</keyword>
<evidence type="ECO:0000256" key="12">
    <source>
        <dbReference type="ARBA" id="ARBA00033036"/>
    </source>
</evidence>
<keyword evidence="10" id="KW-0460">Magnesium</keyword>
<reference evidence="18" key="1">
    <citation type="submission" date="2025-08" db="UniProtKB">
        <authorList>
            <consortium name="RefSeq"/>
        </authorList>
    </citation>
    <scope>IDENTIFICATION</scope>
    <source>
        <tissue evidence="18">Testes</tissue>
    </source>
</reference>
<evidence type="ECO:0000256" key="14">
    <source>
        <dbReference type="PROSITE-ProRule" id="PRU00176"/>
    </source>
</evidence>
<keyword evidence="7" id="KW-0479">Metal-binding</keyword>
<dbReference type="InterPro" id="IPR043519">
    <property type="entry name" value="NT_sf"/>
</dbReference>
<feature type="domain" description="RRM" evidence="16">
    <location>
        <begin position="56"/>
        <end position="137"/>
    </location>
</feature>
<keyword evidence="17" id="KW-1185">Reference proteome</keyword>
<dbReference type="SMART" id="SM00360">
    <property type="entry name" value="RRM"/>
    <property type="match status" value="1"/>
</dbReference>
<dbReference type="RefSeq" id="XP_006825661.1">
    <property type="nucleotide sequence ID" value="XM_006825598.1"/>
</dbReference>
<evidence type="ECO:0000256" key="6">
    <source>
        <dbReference type="ARBA" id="ARBA00022695"/>
    </source>
</evidence>
<dbReference type="PROSITE" id="PS00028">
    <property type="entry name" value="ZINC_FINGER_C2H2_1"/>
    <property type="match status" value="1"/>
</dbReference>
<evidence type="ECO:0000256" key="15">
    <source>
        <dbReference type="SAM" id="MobiDB-lite"/>
    </source>
</evidence>
<evidence type="ECO:0000259" key="16">
    <source>
        <dbReference type="PROSITE" id="PS50102"/>
    </source>
</evidence>
<dbReference type="InterPro" id="IPR054708">
    <property type="entry name" value="MTPAP-like_central"/>
</dbReference>
<dbReference type="Pfam" id="PF17797">
    <property type="entry name" value="RL"/>
    <property type="match status" value="1"/>
</dbReference>
<keyword evidence="8" id="KW-0547">Nucleotide-binding</keyword>
<dbReference type="InterPro" id="IPR002058">
    <property type="entry name" value="PAP_assoc"/>
</dbReference>
<accession>A0ABM0N070</accession>
<evidence type="ECO:0000256" key="9">
    <source>
        <dbReference type="ARBA" id="ARBA00022840"/>
    </source>
</evidence>
<dbReference type="GeneID" id="100375897"/>
<dbReference type="InterPro" id="IPR035979">
    <property type="entry name" value="RBD_domain_sf"/>
</dbReference>
<keyword evidence="9" id="KW-0067">ATP-binding</keyword>
<name>A0ABM0N070_SACKO</name>
<dbReference type="SUPFAM" id="SSF81631">
    <property type="entry name" value="PAP/OAS1 substrate-binding domain"/>
    <property type="match status" value="1"/>
</dbReference>
<evidence type="ECO:0000256" key="11">
    <source>
        <dbReference type="ARBA" id="ARBA00030790"/>
    </source>
</evidence>
<dbReference type="InterPro" id="IPR012677">
    <property type="entry name" value="Nucleotide-bd_a/b_plait_sf"/>
</dbReference>
<protein>
    <recommendedName>
        <fullName evidence="4">Speckle targeted PIP5K1A-regulated poly(A) polymerase</fullName>
        <ecNumber evidence="3">2.7.7.52</ecNumber>
    </recommendedName>
    <alternativeName>
        <fullName evidence="11">RNA-binding motif protein 21</fullName>
    </alternativeName>
    <alternativeName>
        <fullName evidence="12">U6 snRNA-specific terminal uridylyltransferase 1</fullName>
    </alternativeName>
</protein>
<dbReference type="CDD" id="cd05402">
    <property type="entry name" value="NT_PAP_TUTase"/>
    <property type="match status" value="1"/>
</dbReference>
<feature type="compositionally biased region" description="Polar residues" evidence="15">
    <location>
        <begin position="660"/>
        <end position="669"/>
    </location>
</feature>
<evidence type="ECO:0000256" key="1">
    <source>
        <dbReference type="ARBA" id="ARBA00001936"/>
    </source>
</evidence>
<comment type="cofactor">
    <cofactor evidence="2">
        <name>Mg(2+)</name>
        <dbReference type="ChEBI" id="CHEBI:18420"/>
    </cofactor>
</comment>
<proteinExistence type="predicted"/>
<dbReference type="PANTHER" id="PTHR12271:SF127">
    <property type="entry name" value="SPECKLE TARGETED PIP5K1A-REGULATED POLY(A) POLYMERASE"/>
    <property type="match status" value="1"/>
</dbReference>
<dbReference type="EC" id="2.7.7.52" evidence="3"/>
<keyword evidence="14" id="KW-0694">RNA-binding</keyword>
<keyword evidence="5" id="KW-0808">Transferase</keyword>
<dbReference type="Gene3D" id="1.10.1410.10">
    <property type="match status" value="1"/>
</dbReference>
<sequence length="784" mass="89947">MMEMEENVYTEQGHGYVCNICHVYLNTDKVLNDHLKGKKHNKLNDMIQYRKRQAERSIYVCGFAKGTSELALIDHFSDYGTVSNVIMDKDKGKYAIIELESKDSVEKILSAEHTIAGHKITIKERQHKEVQYKRTQKKGKSVKDKEKKSIEDLINLIGNESSISDQMANLMSNVRLQSQDVKLRYLICDLLQEIFKEFFPKCLVFPFGSSVNGFGSKGCDLDLHLDLHGSNYKYIFCKIPKEFSDEKELRESVQIEPSTSGEPVLSERQTGEPVVQCTTTLADPDAFDVDNAEPDEIMDLIAKIIKKCAPGCKHVQAITTARCPVVKFIHSESGLSCDISVNNSLAMQNTELLHLYASIDERVQSLVYSLRQWAKYKELAGNASNAGPRLTNYTLTLMVMFYLQQEEFKLIPTVEELKAVTDDSEVTIIDNWDCTFTRHIDKLCYKKTSKTAEKLLAEFFSFYSSFDFEHCMICPRSGKKIPIDSINKEEMKIKVTSICIRDPFELNHNTAMNVSNKLEHKLAEEFSYVTDLYRQDKLNITNSNKLVPQGLGLLLSYKSKVKSTSSDDTEKEYVTKISFHTSPKRLQSSCSDSLEWFQRVTEFLVMIFKDVYLFECEKEDLKSVEKFKEDFTDMVDGAGDGIDVCPPQKKRRTNLDDKNNNPGTSSSISDGDKSEKSDMKTITKMSCSTKYPVWIKRRKFRRVLLQQKCELEGMELEKVISEEITKSSIDQGLEECAFDFSVTCDLDDADKCISMKFECHDKLKDFQTFFQFFNIHFPKMLENY</sequence>
<dbReference type="Gene3D" id="3.30.160.60">
    <property type="entry name" value="Classic Zinc Finger"/>
    <property type="match status" value="1"/>
</dbReference>
<dbReference type="Pfam" id="PF03828">
    <property type="entry name" value="PAP_assoc"/>
    <property type="match status" value="1"/>
</dbReference>
<dbReference type="InterPro" id="IPR000504">
    <property type="entry name" value="RRM_dom"/>
</dbReference>
<evidence type="ECO:0000256" key="4">
    <source>
        <dbReference type="ARBA" id="ARBA00021679"/>
    </source>
</evidence>
<evidence type="ECO:0000256" key="10">
    <source>
        <dbReference type="ARBA" id="ARBA00022842"/>
    </source>
</evidence>
<dbReference type="PANTHER" id="PTHR12271">
    <property type="entry name" value="POLY A POLYMERASE CID PAP -RELATED"/>
    <property type="match status" value="1"/>
</dbReference>
<gene>
    <name evidence="18" type="primary">LOC100375897</name>
</gene>
<organism evidence="17 18">
    <name type="scientific">Saccoglossus kowalevskii</name>
    <name type="common">Acorn worm</name>
    <dbReference type="NCBI Taxonomy" id="10224"/>
    <lineage>
        <taxon>Eukaryota</taxon>
        <taxon>Metazoa</taxon>
        <taxon>Hemichordata</taxon>
        <taxon>Enteropneusta</taxon>
        <taxon>Harrimaniidae</taxon>
        <taxon>Saccoglossus</taxon>
    </lineage>
</organism>
<evidence type="ECO:0000256" key="3">
    <source>
        <dbReference type="ARBA" id="ARBA00012472"/>
    </source>
</evidence>
<evidence type="ECO:0000256" key="5">
    <source>
        <dbReference type="ARBA" id="ARBA00022679"/>
    </source>
</evidence>
<dbReference type="Pfam" id="PF22600">
    <property type="entry name" value="MTPAP-like_central"/>
    <property type="match status" value="1"/>
</dbReference>
<evidence type="ECO:0000256" key="2">
    <source>
        <dbReference type="ARBA" id="ARBA00001946"/>
    </source>
</evidence>
<evidence type="ECO:0000313" key="17">
    <source>
        <dbReference type="Proteomes" id="UP000694865"/>
    </source>
</evidence>
<dbReference type="InterPro" id="IPR013087">
    <property type="entry name" value="Znf_C2H2_type"/>
</dbReference>
<comment type="cofactor">
    <cofactor evidence="1">
        <name>Mn(2+)</name>
        <dbReference type="ChEBI" id="CHEBI:29035"/>
    </cofactor>
</comment>
<dbReference type="SUPFAM" id="SSF81301">
    <property type="entry name" value="Nucleotidyltransferase"/>
    <property type="match status" value="1"/>
</dbReference>
<dbReference type="Gene3D" id="3.30.460.10">
    <property type="entry name" value="Beta Polymerase, domain 2"/>
    <property type="match status" value="2"/>
</dbReference>
<evidence type="ECO:0000256" key="7">
    <source>
        <dbReference type="ARBA" id="ARBA00022723"/>
    </source>
</evidence>
<comment type="catalytic activity">
    <reaction evidence="13">
        <text>RNA(n) + UTP = RNA(n)-3'-uridine ribonucleotide + diphosphate</text>
        <dbReference type="Rhea" id="RHEA:14785"/>
        <dbReference type="Rhea" id="RHEA-COMP:14527"/>
        <dbReference type="Rhea" id="RHEA-COMP:17348"/>
        <dbReference type="ChEBI" id="CHEBI:33019"/>
        <dbReference type="ChEBI" id="CHEBI:46398"/>
        <dbReference type="ChEBI" id="CHEBI:140395"/>
        <dbReference type="ChEBI" id="CHEBI:173116"/>
        <dbReference type="EC" id="2.7.7.52"/>
    </reaction>
</comment>
<dbReference type="PROSITE" id="PS50102">
    <property type="entry name" value="RRM"/>
    <property type="match status" value="1"/>
</dbReference>
<feature type="compositionally biased region" description="Basic and acidic residues" evidence="15">
    <location>
        <begin position="670"/>
        <end position="680"/>
    </location>
</feature>
<evidence type="ECO:0000256" key="8">
    <source>
        <dbReference type="ARBA" id="ARBA00022741"/>
    </source>
</evidence>
<dbReference type="Proteomes" id="UP000694865">
    <property type="component" value="Unplaced"/>
</dbReference>
<dbReference type="Gene3D" id="3.30.70.330">
    <property type="match status" value="1"/>
</dbReference>
<dbReference type="Pfam" id="PF12874">
    <property type="entry name" value="zf-met"/>
    <property type="match status" value="1"/>
</dbReference>
<evidence type="ECO:0000256" key="13">
    <source>
        <dbReference type="ARBA" id="ARBA00049105"/>
    </source>
</evidence>